<dbReference type="AlphaFoldDB" id="A0A368VEZ6"/>
<accession>A0A368VEZ6</accession>
<dbReference type="Proteomes" id="UP000252733">
    <property type="component" value="Unassembled WGS sequence"/>
</dbReference>
<keyword evidence="2" id="KW-1185">Reference proteome</keyword>
<evidence type="ECO:0000313" key="2">
    <source>
        <dbReference type="Proteomes" id="UP000252733"/>
    </source>
</evidence>
<dbReference type="EMBL" id="QPIZ01000001">
    <property type="protein sequence ID" value="RCW39263.1"/>
    <property type="molecule type" value="Genomic_DNA"/>
</dbReference>
<feature type="non-terminal residue" evidence="1">
    <location>
        <position position="1"/>
    </location>
</feature>
<organism evidence="1 2">
    <name type="scientific">Marinilabilia salmonicolor</name>
    <dbReference type="NCBI Taxonomy" id="989"/>
    <lineage>
        <taxon>Bacteria</taxon>
        <taxon>Pseudomonadati</taxon>
        <taxon>Bacteroidota</taxon>
        <taxon>Bacteroidia</taxon>
        <taxon>Marinilabiliales</taxon>
        <taxon>Marinilabiliaceae</taxon>
        <taxon>Marinilabilia</taxon>
    </lineage>
</organism>
<reference evidence="1 2" key="1">
    <citation type="submission" date="2018-07" db="EMBL/GenBank/DDBJ databases">
        <title>Freshwater and sediment microbial communities from various areas in North America, analyzing microbe dynamics in response to fracking.</title>
        <authorList>
            <person name="Lamendella R."/>
        </authorList>
    </citation>
    <scope>NUCLEOTIDE SEQUENCE [LARGE SCALE GENOMIC DNA]</scope>
    <source>
        <strain evidence="1 2">160A</strain>
    </source>
</reference>
<gene>
    <name evidence="1" type="ORF">DFO77_10131</name>
</gene>
<protein>
    <submittedName>
        <fullName evidence="1">Uncharacterized protein</fullName>
    </submittedName>
</protein>
<evidence type="ECO:0000313" key="1">
    <source>
        <dbReference type="EMBL" id="RCW39263.1"/>
    </source>
</evidence>
<name>A0A368VEZ6_9BACT</name>
<sequence>IFFYKYSTNFVVVGSLFNANCYEQLTALGANCHFFVIDVGCIRGR</sequence>
<proteinExistence type="predicted"/>
<comment type="caution">
    <text evidence="1">The sequence shown here is derived from an EMBL/GenBank/DDBJ whole genome shotgun (WGS) entry which is preliminary data.</text>
</comment>